<evidence type="ECO:0000313" key="3">
    <source>
        <dbReference type="Proteomes" id="UP001054945"/>
    </source>
</evidence>
<gene>
    <name evidence="2" type="ORF">CEXT_488881</name>
</gene>
<evidence type="ECO:0000256" key="1">
    <source>
        <dbReference type="SAM" id="MobiDB-lite"/>
    </source>
</evidence>
<keyword evidence="3" id="KW-1185">Reference proteome</keyword>
<dbReference type="AlphaFoldDB" id="A0AAV4R424"/>
<name>A0AAV4R424_CAEEX</name>
<comment type="caution">
    <text evidence="2">The sequence shown here is derived from an EMBL/GenBank/DDBJ whole genome shotgun (WGS) entry which is preliminary data.</text>
</comment>
<dbReference type="Proteomes" id="UP001054945">
    <property type="component" value="Unassembled WGS sequence"/>
</dbReference>
<evidence type="ECO:0000313" key="2">
    <source>
        <dbReference type="EMBL" id="GIY15056.1"/>
    </source>
</evidence>
<accession>A0AAV4R424</accession>
<sequence length="123" mass="14297">MSKLQHKNCPGKKRMDHRKHHSFACSSIKASSPRMCKRKVVMAFKKILNIMQILRTTCIKHFMQKADHNRFLSPRIIVCTSFPVSKKSFGLKNFSNPSTLTSSSLESQRVVRRGAREFTETWR</sequence>
<dbReference type="EMBL" id="BPLR01007187">
    <property type="protein sequence ID" value="GIY15056.1"/>
    <property type="molecule type" value="Genomic_DNA"/>
</dbReference>
<proteinExistence type="predicted"/>
<protein>
    <submittedName>
        <fullName evidence="2">Uncharacterized protein</fullName>
    </submittedName>
</protein>
<reference evidence="2 3" key="1">
    <citation type="submission" date="2021-06" db="EMBL/GenBank/DDBJ databases">
        <title>Caerostris extrusa draft genome.</title>
        <authorList>
            <person name="Kono N."/>
            <person name="Arakawa K."/>
        </authorList>
    </citation>
    <scope>NUCLEOTIDE SEQUENCE [LARGE SCALE GENOMIC DNA]</scope>
</reference>
<feature type="region of interest" description="Disordered" evidence="1">
    <location>
        <begin position="1"/>
        <end position="21"/>
    </location>
</feature>
<organism evidence="2 3">
    <name type="scientific">Caerostris extrusa</name>
    <name type="common">Bark spider</name>
    <name type="synonym">Caerostris bankana</name>
    <dbReference type="NCBI Taxonomy" id="172846"/>
    <lineage>
        <taxon>Eukaryota</taxon>
        <taxon>Metazoa</taxon>
        <taxon>Ecdysozoa</taxon>
        <taxon>Arthropoda</taxon>
        <taxon>Chelicerata</taxon>
        <taxon>Arachnida</taxon>
        <taxon>Araneae</taxon>
        <taxon>Araneomorphae</taxon>
        <taxon>Entelegynae</taxon>
        <taxon>Araneoidea</taxon>
        <taxon>Araneidae</taxon>
        <taxon>Caerostris</taxon>
    </lineage>
</organism>